<evidence type="ECO:0000256" key="1">
    <source>
        <dbReference type="SAM" id="MobiDB-lite"/>
    </source>
</evidence>
<protein>
    <submittedName>
        <fullName evidence="3">DUF2846 domain-containing protein</fullName>
    </submittedName>
</protein>
<dbReference type="Pfam" id="PF11008">
    <property type="entry name" value="DUF2846"/>
    <property type="match status" value="1"/>
</dbReference>
<gene>
    <name evidence="3" type="ORF">GOQ09_23565</name>
</gene>
<evidence type="ECO:0000313" key="4">
    <source>
        <dbReference type="Proteomes" id="UP000425817"/>
    </source>
</evidence>
<proteinExistence type="predicted"/>
<evidence type="ECO:0000313" key="3">
    <source>
        <dbReference type="EMBL" id="QGW84365.1"/>
    </source>
</evidence>
<feature type="region of interest" description="Disordered" evidence="1">
    <location>
        <begin position="192"/>
        <end position="219"/>
    </location>
</feature>
<feature type="compositionally biased region" description="Low complexity" evidence="1">
    <location>
        <begin position="192"/>
        <end position="212"/>
    </location>
</feature>
<name>A0A6I6HNG9_VARPD</name>
<accession>A0A6I6HNG9</accession>
<organism evidence="3 4">
    <name type="scientific">Variovorax paradoxus</name>
    <dbReference type="NCBI Taxonomy" id="34073"/>
    <lineage>
        <taxon>Bacteria</taxon>
        <taxon>Pseudomonadati</taxon>
        <taxon>Pseudomonadota</taxon>
        <taxon>Betaproteobacteria</taxon>
        <taxon>Burkholderiales</taxon>
        <taxon>Comamonadaceae</taxon>
        <taxon>Variovorax</taxon>
    </lineage>
</organism>
<evidence type="ECO:0000259" key="2">
    <source>
        <dbReference type="Pfam" id="PF11008"/>
    </source>
</evidence>
<dbReference type="PROSITE" id="PS51257">
    <property type="entry name" value="PROKAR_LIPOPROTEIN"/>
    <property type="match status" value="1"/>
</dbReference>
<reference evidence="3 4" key="1">
    <citation type="submission" date="2019-12" db="EMBL/GenBank/DDBJ databases">
        <title>Hybrid Genome Assemblies of two High G+C Isolates from Undergraduate Microbiology Courses.</title>
        <authorList>
            <person name="Ne Ville C.J."/>
            <person name="Enright D."/>
            <person name="Hernandez I."/>
            <person name="Dodsworth J."/>
            <person name="Orwin P.M."/>
        </authorList>
    </citation>
    <scope>NUCLEOTIDE SEQUENCE [LARGE SCALE GENOMIC DNA]</scope>
    <source>
        <strain evidence="3 4">CSUSB</strain>
    </source>
</reference>
<dbReference type="EMBL" id="CP046622">
    <property type="protein sequence ID" value="QGW84365.1"/>
    <property type="molecule type" value="Genomic_DNA"/>
</dbReference>
<dbReference type="OrthoDB" id="8775745at2"/>
<dbReference type="RefSeq" id="WP_157616120.1">
    <property type="nucleotide sequence ID" value="NZ_CP046622.1"/>
</dbReference>
<dbReference type="Proteomes" id="UP000425817">
    <property type="component" value="Chromosome"/>
</dbReference>
<sequence length="235" mass="24354">MRSWIGGFLLAFLAAGLFGCSASGPRHSEMEQSLPSLGENEGRIYFYRNSILGAAIQPEVLLNGQVVGKSQPSSFFFVDRPAGSYRATARTEAEGSIDIALRPRQTAYIEMSISMGLLVGRPAFERVAEPEGRKALPSLAYGGKLPLTVKAAQAPATNAPLTPTASASPSVATATPVARPSLVPIAVAPGTQGPAATAAQPQAVTPASPVPAGSDATPFAKTSINDLRLLLQANR</sequence>
<dbReference type="AlphaFoldDB" id="A0A6I6HNG9"/>
<feature type="domain" description="DUF2846" evidence="2">
    <location>
        <begin position="39"/>
        <end position="116"/>
    </location>
</feature>
<dbReference type="InterPro" id="IPR022548">
    <property type="entry name" value="DUF2846"/>
</dbReference>